<keyword evidence="4 5" id="KW-0472">Membrane</keyword>
<dbReference type="PANTHER" id="PTHR47547">
    <property type="match status" value="1"/>
</dbReference>
<dbReference type="AlphaFoldDB" id="A9KGL3"/>
<feature type="transmembrane region" description="Helical" evidence="5">
    <location>
        <begin position="133"/>
        <end position="151"/>
    </location>
</feature>
<evidence type="ECO:0000256" key="5">
    <source>
        <dbReference type="SAM" id="Phobius"/>
    </source>
</evidence>
<sequence>MKTRKEVMMKRSVGAPALLFAAIGGIVGSGWLFGPYFASRLAGPSAILAWAVGGGLMMLIALTFAELGSSFPFTGGSVRYLQLSHGPLVGFTMAWIAWISSIAVAPVETLALLHYASNYLPWLMHNVDGQSVLTLPGLITAGFLLAFLCVINSIGVRYLTKTNAIIVGAKLAVPIFTAIVLLFFDFHATNFSSHGFATQGIKGILTALPAAGVIFSFIGYSPVIQLAGEAKNPQRSIPIAIIGALIICIVLYILLQVAFIGALNPASLQHGWQALSFKGDAGPFAGIAMTLGMVWFAKLLYLDAAISPFGTALIYTASTARLGFAMSEGGYLPSSLRKLNRLGVPHRMILLNFVIGLFLFLPFPTWQHMMSFLVSLLVFAYAVGPLSLVVLRKTLPDHARPFRLPMAKTISFLAFYICNLIVYWSGWDVVFKMIIAILVGYVLLGSYLLFKHDKSFNWQWRRSWWMVCYIAGLALISHYGSFGGNHLIPFGWDFIVIASFSASIFGLALYCGVEVQKGEISAAVV</sequence>
<feature type="transmembrane region" description="Helical" evidence="5">
    <location>
        <begin position="88"/>
        <end position="113"/>
    </location>
</feature>
<feature type="transmembrane region" description="Helical" evidence="5">
    <location>
        <begin position="283"/>
        <end position="301"/>
    </location>
</feature>
<feature type="transmembrane region" description="Helical" evidence="5">
    <location>
        <begin position="462"/>
        <end position="482"/>
    </location>
</feature>
<feature type="transmembrane region" description="Helical" evidence="5">
    <location>
        <begin position="204"/>
        <end position="227"/>
    </location>
</feature>
<dbReference type="Proteomes" id="UP000008555">
    <property type="component" value="Chromosome"/>
</dbReference>
<name>A9KGL3_COXBN</name>
<keyword evidence="2 5" id="KW-0812">Transmembrane</keyword>
<evidence type="ECO:0000256" key="1">
    <source>
        <dbReference type="ARBA" id="ARBA00004141"/>
    </source>
</evidence>
<organism evidence="6 7">
    <name type="scientific">Coxiella burnetii (strain Dugway 5J108-111)</name>
    <dbReference type="NCBI Taxonomy" id="434922"/>
    <lineage>
        <taxon>Bacteria</taxon>
        <taxon>Pseudomonadati</taxon>
        <taxon>Pseudomonadota</taxon>
        <taxon>Gammaproteobacteria</taxon>
        <taxon>Legionellales</taxon>
        <taxon>Coxiellaceae</taxon>
        <taxon>Coxiella</taxon>
    </lineage>
</organism>
<dbReference type="PANTHER" id="PTHR47547:SF1">
    <property type="entry name" value="ASPARTATE-PROTON SYMPORTER"/>
    <property type="match status" value="1"/>
</dbReference>
<dbReference type="PIRSF" id="PIRSF006060">
    <property type="entry name" value="AA_transporter"/>
    <property type="match status" value="1"/>
</dbReference>
<feature type="transmembrane region" description="Helical" evidence="5">
    <location>
        <begin position="12"/>
        <end position="34"/>
    </location>
</feature>
<dbReference type="EMBL" id="CP000733">
    <property type="protein sequence ID" value="ABS77472.2"/>
    <property type="molecule type" value="Genomic_DNA"/>
</dbReference>
<reference evidence="6 7" key="1">
    <citation type="journal article" date="2009" name="Infect. Immun.">
        <title>Comparative genomics reveal extensive transposon-mediated genomic plasticity and diversity among potential effector proteins within the genus Coxiella.</title>
        <authorList>
            <person name="Beare P.A."/>
            <person name="Unsworth N."/>
            <person name="Andoh M."/>
            <person name="Voth D.E."/>
            <person name="Omsland A."/>
            <person name="Gilk S.D."/>
            <person name="Williams K.P."/>
            <person name="Sobral B.W."/>
            <person name="Kupko J.J.III."/>
            <person name="Porcella S.F."/>
            <person name="Samuel J.E."/>
            <person name="Heinzen R.A."/>
        </authorList>
    </citation>
    <scope>NUCLEOTIDE SEQUENCE [LARGE SCALE GENOMIC DNA]</scope>
    <source>
        <strain evidence="6 7">Dugway 5J108-111</strain>
    </source>
</reference>
<evidence type="ECO:0000256" key="4">
    <source>
        <dbReference type="ARBA" id="ARBA00023136"/>
    </source>
</evidence>
<feature type="transmembrane region" description="Helical" evidence="5">
    <location>
        <begin position="403"/>
        <end position="424"/>
    </location>
</feature>
<evidence type="ECO:0000313" key="7">
    <source>
        <dbReference type="Proteomes" id="UP000008555"/>
    </source>
</evidence>
<feature type="transmembrane region" description="Helical" evidence="5">
    <location>
        <begin position="344"/>
        <end position="363"/>
    </location>
</feature>
<dbReference type="HOGENOM" id="CLU_007946_16_1_6"/>
<dbReference type="InterPro" id="IPR052962">
    <property type="entry name" value="AA_Transporter_AGT"/>
</dbReference>
<dbReference type="GO" id="GO:0016020">
    <property type="term" value="C:membrane"/>
    <property type="evidence" value="ECO:0007669"/>
    <property type="project" value="UniProtKB-SubCell"/>
</dbReference>
<proteinExistence type="predicted"/>
<protein>
    <submittedName>
        <fullName evidence="6">Amino acid permease</fullName>
    </submittedName>
</protein>
<dbReference type="Pfam" id="PF13520">
    <property type="entry name" value="AA_permease_2"/>
    <property type="match status" value="1"/>
</dbReference>
<feature type="transmembrane region" description="Helical" evidence="5">
    <location>
        <begin position="46"/>
        <end position="67"/>
    </location>
</feature>
<keyword evidence="3 5" id="KW-1133">Transmembrane helix</keyword>
<feature type="transmembrane region" description="Helical" evidence="5">
    <location>
        <begin position="369"/>
        <end position="391"/>
    </location>
</feature>
<feature type="transmembrane region" description="Helical" evidence="5">
    <location>
        <begin position="494"/>
        <end position="513"/>
    </location>
</feature>
<feature type="transmembrane region" description="Helical" evidence="5">
    <location>
        <begin position="239"/>
        <end position="263"/>
    </location>
</feature>
<accession>A9KGL3</accession>
<evidence type="ECO:0000313" key="6">
    <source>
        <dbReference type="EMBL" id="ABS77472.2"/>
    </source>
</evidence>
<feature type="transmembrane region" description="Helical" evidence="5">
    <location>
        <begin position="163"/>
        <end position="184"/>
    </location>
</feature>
<dbReference type="KEGG" id="cbd:CBUD_1725"/>
<dbReference type="Gene3D" id="1.20.1740.10">
    <property type="entry name" value="Amino acid/polyamine transporter I"/>
    <property type="match status" value="1"/>
</dbReference>
<gene>
    <name evidence="6" type="ordered locus">CBUD_1725</name>
</gene>
<dbReference type="GO" id="GO:0022857">
    <property type="term" value="F:transmembrane transporter activity"/>
    <property type="evidence" value="ECO:0007669"/>
    <property type="project" value="InterPro"/>
</dbReference>
<feature type="transmembrane region" description="Helical" evidence="5">
    <location>
        <begin position="430"/>
        <end position="450"/>
    </location>
</feature>
<comment type="subcellular location">
    <subcellularLocation>
        <location evidence="1">Membrane</location>
        <topology evidence="1">Multi-pass membrane protein</topology>
    </subcellularLocation>
</comment>
<dbReference type="RefSeq" id="WP_011997239.1">
    <property type="nucleotide sequence ID" value="NC_009727.1"/>
</dbReference>
<evidence type="ECO:0000256" key="3">
    <source>
        <dbReference type="ARBA" id="ARBA00022989"/>
    </source>
</evidence>
<dbReference type="InterPro" id="IPR002293">
    <property type="entry name" value="AA/rel_permease1"/>
</dbReference>
<evidence type="ECO:0000256" key="2">
    <source>
        <dbReference type="ARBA" id="ARBA00022692"/>
    </source>
</evidence>